<organism evidence="3 4">
    <name type="scientific">Bacteroides eggerthii</name>
    <dbReference type="NCBI Taxonomy" id="28111"/>
    <lineage>
        <taxon>Bacteria</taxon>
        <taxon>Pseudomonadati</taxon>
        <taxon>Bacteroidota</taxon>
        <taxon>Bacteroidia</taxon>
        <taxon>Bacteroidales</taxon>
        <taxon>Bacteroidaceae</taxon>
        <taxon>Bacteroides</taxon>
    </lineage>
</organism>
<evidence type="ECO:0000313" key="2">
    <source>
        <dbReference type="EMBL" id="KAA5276191.1"/>
    </source>
</evidence>
<dbReference type="EMBL" id="RCXL01000003">
    <property type="protein sequence ID" value="RYT77445.1"/>
    <property type="molecule type" value="Genomic_DNA"/>
</dbReference>
<name>A0A4V1YUQ9_9BACE</name>
<gene>
    <name evidence="3" type="ORF">EAJ03_02560</name>
    <name evidence="2" type="ORF">F2Z23_02565</name>
</gene>
<dbReference type="InterPro" id="IPR000305">
    <property type="entry name" value="GIY-YIG_endonuc"/>
</dbReference>
<evidence type="ECO:0000313" key="3">
    <source>
        <dbReference type="EMBL" id="RYT77445.1"/>
    </source>
</evidence>
<dbReference type="Proteomes" id="UP000291917">
    <property type="component" value="Unassembled WGS sequence"/>
</dbReference>
<sequence>MITIQELLYNRGLNRLAKIKLVRHKDKRLDLYNLYRTDRNSFWDYQNTQSKDVFKGVDYIVSFIGEEGVFARFIGVFKILNKEQTEYGFKYSMLDISDYDDLKERVIIRWENAISWHQWIKNEMEVVEICPGLHYKRFSDYFDLILSYSELEEIITNQYNDWRTVLSSIKGIYLITDINTGKLYVGSAYGENGIWGRWSDYISTSGHGNNKILRKLISDNNSYKFNLQFSILMILPKTVTADEAISKEQLFKRKLGSNSFGLNAN</sequence>
<dbReference type="PROSITE" id="PS50164">
    <property type="entry name" value="GIY_YIG"/>
    <property type="match status" value="1"/>
</dbReference>
<evidence type="ECO:0000259" key="1">
    <source>
        <dbReference type="PROSITE" id="PS50164"/>
    </source>
</evidence>
<accession>A0A4V1YUQ9</accession>
<dbReference type="Gene3D" id="3.40.1440.10">
    <property type="entry name" value="GIY-YIG endonuclease"/>
    <property type="match status" value="1"/>
</dbReference>
<comment type="caution">
    <text evidence="3">The sequence shown here is derived from an EMBL/GenBank/DDBJ whole genome shotgun (WGS) entry which is preliminary data.</text>
</comment>
<dbReference type="RefSeq" id="WP_130088843.1">
    <property type="nucleotide sequence ID" value="NZ_RCXL01000003.1"/>
</dbReference>
<dbReference type="CDD" id="cd10446">
    <property type="entry name" value="GIY-YIG_unchar_1"/>
    <property type="match status" value="1"/>
</dbReference>
<proteinExistence type="predicted"/>
<keyword evidence="5" id="KW-1185">Reference proteome</keyword>
<feature type="domain" description="GIY-YIG" evidence="1">
    <location>
        <begin position="168"/>
        <end position="264"/>
    </location>
</feature>
<evidence type="ECO:0000313" key="4">
    <source>
        <dbReference type="Proteomes" id="UP000291917"/>
    </source>
</evidence>
<dbReference type="SUPFAM" id="SSF82771">
    <property type="entry name" value="GIY-YIG endonuclease"/>
    <property type="match status" value="1"/>
</dbReference>
<protein>
    <submittedName>
        <fullName evidence="3">GIY-YIG nuclease family protein</fullName>
    </submittedName>
</protein>
<reference evidence="3 4" key="2">
    <citation type="journal article" date="2019" name="Science, e1252229">
        <title>Invertible promoters mediate bacterial phase variation, antibiotic resistance, and host adaptation in the gut.</title>
        <authorList>
            <person name="Jiang X."/>
            <person name="Hall A.B."/>
            <person name="Arthur T.D."/>
            <person name="Plichta D.R."/>
            <person name="Covington C.T."/>
            <person name="Poyet M."/>
            <person name="Crothers J."/>
            <person name="Moses P.L."/>
            <person name="Tolonen A.C."/>
            <person name="Vlamakis H."/>
            <person name="Alm E.J."/>
            <person name="Xavier R.J."/>
        </authorList>
    </citation>
    <scope>NUCLEOTIDE SEQUENCE [LARGE SCALE GENOMIC DNA]</scope>
    <source>
        <strain evidence="4">bj_0095</strain>
        <strain evidence="3">Bj_0095</strain>
    </source>
</reference>
<dbReference type="InterPro" id="IPR035901">
    <property type="entry name" value="GIY-YIG_endonuc_sf"/>
</dbReference>
<evidence type="ECO:0000313" key="5">
    <source>
        <dbReference type="Proteomes" id="UP000335496"/>
    </source>
</evidence>
<dbReference type="Proteomes" id="UP000335496">
    <property type="component" value="Unassembled WGS sequence"/>
</dbReference>
<dbReference type="EMBL" id="VVZX01000003">
    <property type="protein sequence ID" value="KAA5276191.1"/>
    <property type="molecule type" value="Genomic_DNA"/>
</dbReference>
<reference evidence="2 5" key="1">
    <citation type="journal article" date="2019" name="Nat. Med.">
        <title>A library of human gut bacterial isolates paired with longitudinal multiomics data enables mechanistic microbiome research.</title>
        <authorList>
            <person name="Poyet M."/>
            <person name="Groussin M."/>
            <person name="Gibbons S.M."/>
            <person name="Avila-Pacheco J."/>
            <person name="Jiang X."/>
            <person name="Kearney S.M."/>
            <person name="Perrotta A.R."/>
            <person name="Berdy B."/>
            <person name="Zhao S."/>
            <person name="Lieberman T.D."/>
            <person name="Swanson P.K."/>
            <person name="Smith M."/>
            <person name="Roesemann S."/>
            <person name="Alexander J.E."/>
            <person name="Rich S.A."/>
            <person name="Livny J."/>
            <person name="Vlamakis H."/>
            <person name="Clish C."/>
            <person name="Bullock K."/>
            <person name="Deik A."/>
            <person name="Scott J."/>
            <person name="Pierce K.A."/>
            <person name="Xavier R.J."/>
            <person name="Alm E.J."/>
        </authorList>
    </citation>
    <scope>NUCLEOTIDE SEQUENCE [LARGE SCALE GENOMIC DNA]</scope>
    <source>
        <strain evidence="2 5">BIOML-A1</strain>
    </source>
</reference>
<dbReference type="AlphaFoldDB" id="A0A4V1YUQ9"/>